<name>A0A379PMS9_9PROT</name>
<dbReference type="EMBL" id="UGVN01000003">
    <property type="protein sequence ID" value="SUE95663.1"/>
    <property type="molecule type" value="Genomic_DNA"/>
</dbReference>
<evidence type="ECO:0000313" key="1">
    <source>
        <dbReference type="EMBL" id="SUE95663.1"/>
    </source>
</evidence>
<dbReference type="AlphaFoldDB" id="A0A379PMS9"/>
<dbReference type="Proteomes" id="UP000254919">
    <property type="component" value="Unassembled WGS sequence"/>
</dbReference>
<proteinExistence type="predicted"/>
<organism evidence="1 2">
    <name type="scientific">Roseomonas mucosa</name>
    <dbReference type="NCBI Taxonomy" id="207340"/>
    <lineage>
        <taxon>Bacteria</taxon>
        <taxon>Pseudomonadati</taxon>
        <taxon>Pseudomonadota</taxon>
        <taxon>Alphaproteobacteria</taxon>
        <taxon>Acetobacterales</taxon>
        <taxon>Roseomonadaceae</taxon>
        <taxon>Roseomonas</taxon>
    </lineage>
</organism>
<protein>
    <submittedName>
        <fullName evidence="1">Uncharacterized protein</fullName>
    </submittedName>
</protein>
<dbReference type="RefSeq" id="WP_027297324.1">
    <property type="nucleotide sequence ID" value="NZ_CBCSHT010000200.1"/>
</dbReference>
<evidence type="ECO:0000313" key="2">
    <source>
        <dbReference type="Proteomes" id="UP000254919"/>
    </source>
</evidence>
<reference evidence="1 2" key="1">
    <citation type="submission" date="2018-06" db="EMBL/GenBank/DDBJ databases">
        <authorList>
            <consortium name="Pathogen Informatics"/>
            <person name="Doyle S."/>
        </authorList>
    </citation>
    <scope>NUCLEOTIDE SEQUENCE [LARGE SCALE GENOMIC DNA]</scope>
    <source>
        <strain evidence="1 2">NCTC13291</strain>
    </source>
</reference>
<sequence>MSTTPLASGALPRPRALTTLVFHDVHEEGFQGAVGRCHDLSTVHPYAFVCREAANLLGNHRALRSLCDGYSLRTPGYRPPPLPDFDDSEIPF</sequence>
<accession>A0A379PMS9</accession>
<dbReference type="GeneID" id="99631749"/>
<gene>
    <name evidence="1" type="ORF">NCTC13291_04551</name>
</gene>